<evidence type="ECO:0000256" key="1">
    <source>
        <dbReference type="SAM" id="Phobius"/>
    </source>
</evidence>
<feature type="transmembrane region" description="Helical" evidence="1">
    <location>
        <begin position="66"/>
        <end position="88"/>
    </location>
</feature>
<accession>A0A1E5H1I5</accession>
<dbReference type="EMBL" id="MIJY01000005">
    <property type="protein sequence ID" value="OEG18702.1"/>
    <property type="molecule type" value="Genomic_DNA"/>
</dbReference>
<keyword evidence="3" id="KW-1185">Reference proteome</keyword>
<proteinExistence type="predicted"/>
<protein>
    <recommendedName>
        <fullName evidence="4">TrbC/VIRB2 family protein</fullName>
    </recommendedName>
</protein>
<dbReference type="RefSeq" id="WP_069662551.1">
    <property type="nucleotide sequence ID" value="NZ_JBHUJJ010000002.1"/>
</dbReference>
<dbReference type="AlphaFoldDB" id="A0A1E5H1I5"/>
<organism evidence="2 3">
    <name type="scientific">Enterococcus termitis</name>
    <dbReference type="NCBI Taxonomy" id="332950"/>
    <lineage>
        <taxon>Bacteria</taxon>
        <taxon>Bacillati</taxon>
        <taxon>Bacillota</taxon>
        <taxon>Bacilli</taxon>
        <taxon>Lactobacillales</taxon>
        <taxon>Enterococcaceae</taxon>
        <taxon>Enterococcus</taxon>
    </lineage>
</organism>
<dbReference type="Proteomes" id="UP000095094">
    <property type="component" value="Unassembled WGS sequence"/>
</dbReference>
<evidence type="ECO:0000313" key="2">
    <source>
        <dbReference type="EMBL" id="OEG18702.1"/>
    </source>
</evidence>
<comment type="caution">
    <text evidence="2">The sequence shown here is derived from an EMBL/GenBank/DDBJ whole genome shotgun (WGS) entry which is preliminary data.</text>
</comment>
<sequence>MVELTSLEKLQRRKKRIGVFKNIFVVATVFFLAVGVLMILPDTVMAANQEQIKTSINKGTKDITSLVTNISAGVATAVLVGAFLFNMIPNQEISQKAKSIIFRVCASLFGISIVGAIVSFIQSLGN</sequence>
<keyword evidence="1" id="KW-1133">Transmembrane helix</keyword>
<keyword evidence="1" id="KW-0472">Membrane</keyword>
<evidence type="ECO:0008006" key="4">
    <source>
        <dbReference type="Google" id="ProtNLM"/>
    </source>
</evidence>
<feature type="transmembrane region" description="Helical" evidence="1">
    <location>
        <begin position="19"/>
        <end position="40"/>
    </location>
</feature>
<feature type="transmembrane region" description="Helical" evidence="1">
    <location>
        <begin position="100"/>
        <end position="121"/>
    </location>
</feature>
<reference evidence="3" key="1">
    <citation type="submission" date="2016-09" db="EMBL/GenBank/DDBJ databases">
        <authorList>
            <person name="Gulvik C.A."/>
        </authorList>
    </citation>
    <scope>NUCLEOTIDE SEQUENCE [LARGE SCALE GENOMIC DNA]</scope>
    <source>
        <strain evidence="3">LMG 8895</strain>
    </source>
</reference>
<evidence type="ECO:0000313" key="3">
    <source>
        <dbReference type="Proteomes" id="UP000095094"/>
    </source>
</evidence>
<keyword evidence="1" id="KW-0812">Transmembrane</keyword>
<name>A0A1E5H1I5_9ENTE</name>
<gene>
    <name evidence="2" type="ORF">BCR25_16005</name>
</gene>